<dbReference type="STRING" id="133383.A0A1R0H6Z3"/>
<dbReference type="GO" id="GO:0005789">
    <property type="term" value="C:endoplasmic reticulum membrane"/>
    <property type="evidence" value="ECO:0007669"/>
    <property type="project" value="TreeGrafter"/>
</dbReference>
<evidence type="ECO:0000256" key="5">
    <source>
        <dbReference type="SAM" id="MobiDB-lite"/>
    </source>
</evidence>
<feature type="compositionally biased region" description="Polar residues" evidence="5">
    <location>
        <begin position="1"/>
        <end position="10"/>
    </location>
</feature>
<evidence type="ECO:0000313" key="8">
    <source>
        <dbReference type="Proteomes" id="UP000187455"/>
    </source>
</evidence>
<feature type="compositionally biased region" description="Polar residues" evidence="5">
    <location>
        <begin position="20"/>
        <end position="43"/>
    </location>
</feature>
<gene>
    <name evidence="7" type="ORF">AYI68_g870</name>
</gene>
<sequence>MSGSPSSQKSLLLKDEHLPRTTQSTNVEVQTQDIPKVQITSKKLPSIPLEALDEILKSPASPDPLLALTTPNPQDQPESAQKANETRKTESNYEEASLDPGTVPGESSKQHSSDSTLDIKSKPKLIPNPFMITSPKLRSIENDGLTKPNRKNTSSKGPTSADMFTPIKSLELSDPRKQKMPRAKRPLAAPTRHVPDPRINMNDIDFESRLNPSFDTRFGIYYDQKSGLKTSLSNSDAKIKRPTGQRQMSKTPNNGGNVSLSPKTAHLKGVTLPTLDDPSPNKPKKRSWSIFKLNKNVYVICAIVFFIFFILLALPLLSTRLGKSNPPKPPPEPSDSRRFTPLELNLMRLAKNQTTLGQKLVPDQLPIDRDTPANKRSWTSATNQKYQLVFSDEFNVDGRTFRPGDDPVW</sequence>
<keyword evidence="3" id="KW-0325">Glycoprotein</keyword>
<dbReference type="EMBL" id="LSSL01000292">
    <property type="protein sequence ID" value="OLY84960.1"/>
    <property type="molecule type" value="Genomic_DNA"/>
</dbReference>
<name>A0A1R0H6Z3_9FUNG</name>
<dbReference type="GO" id="GO:0071555">
    <property type="term" value="P:cell wall organization"/>
    <property type="evidence" value="ECO:0007669"/>
    <property type="project" value="UniProtKB-KW"/>
</dbReference>
<dbReference type="GO" id="GO:0005886">
    <property type="term" value="C:plasma membrane"/>
    <property type="evidence" value="ECO:0007669"/>
    <property type="project" value="TreeGrafter"/>
</dbReference>
<dbReference type="GO" id="GO:0006078">
    <property type="term" value="P:(1-&gt;6)-beta-D-glucan biosynthetic process"/>
    <property type="evidence" value="ECO:0007669"/>
    <property type="project" value="TreeGrafter"/>
</dbReference>
<accession>A0A1R0H6Z3</accession>
<proteinExistence type="predicted"/>
<comment type="caution">
    <text evidence="7">The sequence shown here is derived from an EMBL/GenBank/DDBJ whole genome shotgun (WGS) entry which is preliminary data.</text>
</comment>
<feature type="transmembrane region" description="Helical" evidence="6">
    <location>
        <begin position="297"/>
        <end position="317"/>
    </location>
</feature>
<feature type="region of interest" description="Disordered" evidence="5">
    <location>
        <begin position="1"/>
        <end position="163"/>
    </location>
</feature>
<keyword evidence="8" id="KW-1185">Reference proteome</keyword>
<dbReference type="InterPro" id="IPR005629">
    <property type="entry name" value="Skn1/Kre6/Sbg1"/>
</dbReference>
<comment type="subcellular location">
    <subcellularLocation>
        <location evidence="1">Membrane</location>
    </subcellularLocation>
</comment>
<evidence type="ECO:0000313" key="7">
    <source>
        <dbReference type="EMBL" id="OLY84960.1"/>
    </source>
</evidence>
<evidence type="ECO:0000256" key="4">
    <source>
        <dbReference type="ARBA" id="ARBA00023316"/>
    </source>
</evidence>
<keyword evidence="6" id="KW-1133">Transmembrane helix</keyword>
<organism evidence="7 8">
    <name type="scientific">Smittium mucronatum</name>
    <dbReference type="NCBI Taxonomy" id="133383"/>
    <lineage>
        <taxon>Eukaryota</taxon>
        <taxon>Fungi</taxon>
        <taxon>Fungi incertae sedis</taxon>
        <taxon>Zoopagomycota</taxon>
        <taxon>Kickxellomycotina</taxon>
        <taxon>Harpellomycetes</taxon>
        <taxon>Harpellales</taxon>
        <taxon>Legeriomycetaceae</taxon>
        <taxon>Smittium</taxon>
    </lineage>
</organism>
<feature type="region of interest" description="Disordered" evidence="5">
    <location>
        <begin position="232"/>
        <end position="263"/>
    </location>
</feature>
<protein>
    <submittedName>
        <fullName evidence="7">Putative beta-glucan synthesis-associated protein</fullName>
    </submittedName>
</protein>
<evidence type="ECO:0000256" key="6">
    <source>
        <dbReference type="SAM" id="Phobius"/>
    </source>
</evidence>
<keyword evidence="6" id="KW-0812">Transmembrane</keyword>
<dbReference type="GO" id="GO:0015926">
    <property type="term" value="F:glucosidase activity"/>
    <property type="evidence" value="ECO:0007669"/>
    <property type="project" value="TreeGrafter"/>
</dbReference>
<evidence type="ECO:0000256" key="2">
    <source>
        <dbReference type="ARBA" id="ARBA00023136"/>
    </source>
</evidence>
<evidence type="ECO:0000256" key="3">
    <source>
        <dbReference type="ARBA" id="ARBA00023180"/>
    </source>
</evidence>
<dbReference type="AlphaFoldDB" id="A0A1R0H6Z3"/>
<dbReference type="PANTHER" id="PTHR31361">
    <property type="entry name" value="BETA-GLUCAN SYNTHESIS-ASSOCIATED PROTEIN KRE6-RELATED"/>
    <property type="match status" value="1"/>
</dbReference>
<reference evidence="7 8" key="1">
    <citation type="journal article" date="2016" name="Mol. Biol. Evol.">
        <title>Genome-Wide Survey of Gut Fungi (Harpellales) Reveals the First Horizontally Transferred Ubiquitin Gene from a Mosquito Host.</title>
        <authorList>
            <person name="Wang Y."/>
            <person name="White M.M."/>
            <person name="Kvist S."/>
            <person name="Moncalvo J.M."/>
        </authorList>
    </citation>
    <scope>NUCLEOTIDE SEQUENCE [LARGE SCALE GENOMIC DNA]</scope>
    <source>
        <strain evidence="7 8">ALG-7-W6</strain>
    </source>
</reference>
<keyword evidence="2 6" id="KW-0472">Membrane</keyword>
<dbReference type="Pfam" id="PF03935">
    <property type="entry name" value="SKN1_KRE6_Sbg1"/>
    <property type="match status" value="1"/>
</dbReference>
<dbReference type="OrthoDB" id="412647at2759"/>
<feature type="compositionally biased region" description="Polar residues" evidence="5">
    <location>
        <begin position="244"/>
        <end position="262"/>
    </location>
</feature>
<feature type="compositionally biased region" description="Polar residues" evidence="5">
    <location>
        <begin position="69"/>
        <end position="83"/>
    </location>
</feature>
<feature type="compositionally biased region" description="Basic and acidic residues" evidence="5">
    <location>
        <begin position="108"/>
        <end position="121"/>
    </location>
</feature>
<dbReference type="Proteomes" id="UP000187455">
    <property type="component" value="Unassembled WGS sequence"/>
</dbReference>
<evidence type="ECO:0000256" key="1">
    <source>
        <dbReference type="ARBA" id="ARBA00004370"/>
    </source>
</evidence>
<keyword evidence="4" id="KW-0961">Cell wall biogenesis/degradation</keyword>
<dbReference type="PANTHER" id="PTHR31361:SF1">
    <property type="entry name" value="BETA-GLUCAN SYNTHESIS-ASSOCIATED PROTEIN KRE6-RELATED"/>
    <property type="match status" value="1"/>
</dbReference>
<feature type="region of interest" description="Disordered" evidence="5">
    <location>
        <begin position="176"/>
        <end position="200"/>
    </location>
</feature>